<accession>A0A3B4C7H2</accession>
<dbReference type="PANTHER" id="PTHR11188:SF135">
    <property type="entry name" value="ARRESTIN DOMAIN CONTAINING 3-LIKE-RELATED"/>
    <property type="match status" value="1"/>
</dbReference>
<dbReference type="Proteomes" id="UP001501920">
    <property type="component" value="Chromosome 20"/>
</dbReference>
<dbReference type="GeneTree" id="ENSGT00940000164012"/>
<name>A0A3B4C7H2_PYGNA</name>
<dbReference type="InterPro" id="IPR014756">
    <property type="entry name" value="Ig_E-set"/>
</dbReference>
<evidence type="ECO:0000313" key="3">
    <source>
        <dbReference type="Ensembl" id="ENSPNAP00000007613.2"/>
    </source>
</evidence>
<dbReference type="GO" id="GO:0005737">
    <property type="term" value="C:cytoplasm"/>
    <property type="evidence" value="ECO:0007669"/>
    <property type="project" value="TreeGrafter"/>
</dbReference>
<evidence type="ECO:0000259" key="2">
    <source>
        <dbReference type="SMART" id="SM01017"/>
    </source>
</evidence>
<dbReference type="PANTHER" id="PTHR11188">
    <property type="entry name" value="ARRESTIN DOMAIN CONTAINING PROTEIN"/>
    <property type="match status" value="1"/>
</dbReference>
<comment type="similarity">
    <text evidence="1">Belongs to the arrestin family.</text>
</comment>
<reference evidence="3" key="2">
    <citation type="submission" date="2025-08" db="UniProtKB">
        <authorList>
            <consortium name="Ensembl"/>
        </authorList>
    </citation>
    <scope>IDENTIFICATION</scope>
</reference>
<evidence type="ECO:0000313" key="4">
    <source>
        <dbReference type="Proteomes" id="UP001501920"/>
    </source>
</evidence>
<dbReference type="GO" id="GO:0005886">
    <property type="term" value="C:plasma membrane"/>
    <property type="evidence" value="ECO:0007669"/>
    <property type="project" value="TreeGrafter"/>
</dbReference>
<feature type="domain" description="Arrestin C-terminal-like" evidence="2">
    <location>
        <begin position="168"/>
        <end position="279"/>
    </location>
</feature>
<dbReference type="InterPro" id="IPR011021">
    <property type="entry name" value="Arrestin-like_N"/>
</dbReference>
<protein>
    <recommendedName>
        <fullName evidence="2">Arrestin C-terminal-like domain-containing protein</fullName>
    </recommendedName>
</protein>
<dbReference type="AlphaFoldDB" id="A0A3B4C7H2"/>
<reference evidence="3 4" key="1">
    <citation type="submission" date="2020-10" db="EMBL/GenBank/DDBJ databases">
        <title>Pygocentrus nattereri (red-bellied piranha) genome, fPygNat1, primary haplotype.</title>
        <authorList>
            <person name="Myers G."/>
            <person name="Meyer A."/>
            <person name="Karagic N."/>
            <person name="Pippel M."/>
            <person name="Winkler S."/>
            <person name="Tracey A."/>
            <person name="Wood J."/>
            <person name="Formenti G."/>
            <person name="Howe K."/>
            <person name="Fedrigo O."/>
            <person name="Jarvis E.D."/>
        </authorList>
    </citation>
    <scope>NUCLEOTIDE SEQUENCE [LARGE SCALE GENOMIC DNA]</scope>
</reference>
<dbReference type="Pfam" id="PF00339">
    <property type="entry name" value="Arrestin_N"/>
    <property type="match status" value="1"/>
</dbReference>
<dbReference type="STRING" id="42514.ENSPNAP00000007613"/>
<dbReference type="Pfam" id="PF02752">
    <property type="entry name" value="Arrestin_C"/>
    <property type="match status" value="1"/>
</dbReference>
<dbReference type="InterPro" id="IPR011022">
    <property type="entry name" value="Arrestin_C-like"/>
</dbReference>
<keyword evidence="4" id="KW-1185">Reference proteome</keyword>
<sequence>MAFVVKKLSIALDPVNASNTFTNGDCLSGRVTLEVSRETRIQCFSLKAKGKASVLWSEHYGKYSTVVYHDKETVFKSVHQVCNENGSVLLGLHSTNLIFFFVYRDMPASFKGRHGKVDYFLEAKLCRSMQISRKAKIQFNYVPQGDLSMPDLTMPQCGNTEKDMKFFSSGNVAMNIHTERMGYRLGEGLKVQIYIENNSSQRVKPKFCFYQKQSFFALKKRKLATKKLLKYKGDAIEPSAKTTVTKVLIIPEDTCVSILNCRVLKVEYRLKVSYSVLAFSPTFLSNIVMSNSIH</sequence>
<dbReference type="InterPro" id="IPR050357">
    <property type="entry name" value="Arrestin_domain-protein"/>
</dbReference>
<reference evidence="3" key="3">
    <citation type="submission" date="2025-09" db="UniProtKB">
        <authorList>
            <consortium name="Ensembl"/>
        </authorList>
    </citation>
    <scope>IDENTIFICATION</scope>
</reference>
<organism evidence="3 4">
    <name type="scientific">Pygocentrus nattereri</name>
    <name type="common">Red-bellied piranha</name>
    <dbReference type="NCBI Taxonomy" id="42514"/>
    <lineage>
        <taxon>Eukaryota</taxon>
        <taxon>Metazoa</taxon>
        <taxon>Chordata</taxon>
        <taxon>Craniata</taxon>
        <taxon>Vertebrata</taxon>
        <taxon>Euteleostomi</taxon>
        <taxon>Actinopterygii</taxon>
        <taxon>Neopterygii</taxon>
        <taxon>Teleostei</taxon>
        <taxon>Ostariophysi</taxon>
        <taxon>Characiformes</taxon>
        <taxon>Characoidei</taxon>
        <taxon>Pygocentrus</taxon>
    </lineage>
</organism>
<dbReference type="OMA" id="SEHYGKT"/>
<dbReference type="GO" id="GO:0007399">
    <property type="term" value="P:nervous system development"/>
    <property type="evidence" value="ECO:0007669"/>
    <property type="project" value="UniProtKB-ARBA"/>
</dbReference>
<dbReference type="GO" id="GO:0015031">
    <property type="term" value="P:protein transport"/>
    <property type="evidence" value="ECO:0007669"/>
    <property type="project" value="TreeGrafter"/>
</dbReference>
<dbReference type="SMART" id="SM01017">
    <property type="entry name" value="Arrestin_C"/>
    <property type="match status" value="1"/>
</dbReference>
<proteinExistence type="inferred from homology"/>
<dbReference type="Gene3D" id="2.60.40.640">
    <property type="match status" value="2"/>
</dbReference>
<dbReference type="SUPFAM" id="SSF81296">
    <property type="entry name" value="E set domains"/>
    <property type="match status" value="2"/>
</dbReference>
<dbReference type="InterPro" id="IPR014752">
    <property type="entry name" value="Arrestin-like_C"/>
</dbReference>
<dbReference type="Ensembl" id="ENSPNAT00000001532.2">
    <property type="protein sequence ID" value="ENSPNAP00000007613.2"/>
    <property type="gene ID" value="ENSPNAG00000013387.2"/>
</dbReference>
<evidence type="ECO:0000256" key="1">
    <source>
        <dbReference type="ARBA" id="ARBA00005298"/>
    </source>
</evidence>